<keyword evidence="1" id="KW-0812">Transmembrane</keyword>
<evidence type="ECO:0000256" key="1">
    <source>
        <dbReference type="SAM" id="Phobius"/>
    </source>
</evidence>
<dbReference type="Proteomes" id="UP000321578">
    <property type="component" value="Unassembled WGS sequence"/>
</dbReference>
<reference evidence="2 3" key="1">
    <citation type="submission" date="2019-08" db="EMBL/GenBank/DDBJ databases">
        <title>Genomes of Subsaximicrobium wynnwilliamsii strains.</title>
        <authorList>
            <person name="Bowman J.P."/>
        </authorList>
    </citation>
    <scope>NUCLEOTIDE SEQUENCE [LARGE SCALE GENOMIC DNA]</scope>
    <source>
        <strain evidence="2 3">2-80-2</strain>
    </source>
</reference>
<feature type="transmembrane region" description="Helical" evidence="1">
    <location>
        <begin position="197"/>
        <end position="218"/>
    </location>
</feature>
<feature type="transmembrane region" description="Helical" evidence="1">
    <location>
        <begin position="79"/>
        <end position="100"/>
    </location>
</feature>
<organism evidence="2 3">
    <name type="scientific">Subsaximicrobium wynnwilliamsii</name>
    <dbReference type="NCBI Taxonomy" id="291179"/>
    <lineage>
        <taxon>Bacteria</taxon>
        <taxon>Pseudomonadati</taxon>
        <taxon>Bacteroidota</taxon>
        <taxon>Flavobacteriia</taxon>
        <taxon>Flavobacteriales</taxon>
        <taxon>Flavobacteriaceae</taxon>
        <taxon>Subsaximicrobium</taxon>
    </lineage>
</organism>
<protein>
    <submittedName>
        <fullName evidence="2">DUF3667 domain-containing protein</fullName>
    </submittedName>
</protein>
<feature type="transmembrane region" description="Helical" evidence="1">
    <location>
        <begin position="230"/>
        <end position="253"/>
    </location>
</feature>
<gene>
    <name evidence="2" type="ORF">ESY86_04250</name>
</gene>
<evidence type="ECO:0000313" key="2">
    <source>
        <dbReference type="EMBL" id="TXD90586.1"/>
    </source>
</evidence>
<dbReference type="AlphaFoldDB" id="A0A5C6ZKQ6"/>
<name>A0A5C6ZKQ6_9FLAO</name>
<accession>A0A5C6ZKQ6</accession>
<comment type="caution">
    <text evidence="2">The sequence shown here is derived from an EMBL/GenBank/DDBJ whole genome shotgun (WGS) entry which is preliminary data.</text>
</comment>
<feature type="transmembrane region" description="Helical" evidence="1">
    <location>
        <begin position="135"/>
        <end position="156"/>
    </location>
</feature>
<feature type="transmembrane region" description="Helical" evidence="1">
    <location>
        <begin position="168"/>
        <end position="191"/>
    </location>
</feature>
<sequence length="266" mass="30342">MDCKNCYLPLAEASQFCHSCGGKVIKKRLSFKNLCAHVGETFFNYDNKFLSTFIDLFKKPEVVIDSYVQGTRNRYVNPIGFFGIILTLNGLNIFIINKFYKKYLDATDLVGNIDAANNEATKKIMALSTDISLEYASLFFSLLIPVAALVSLIVFYNKSYNYTEHVIVYLYSMSVYSLLSVVFGLSVLAIAPDYYFTFANVMYVFIVVYHCYILTRLFKLSIKQLTIKVLLFLIAFFIIYIGTSILVVFILFFTGTVNPQDFLPPK</sequence>
<proteinExistence type="predicted"/>
<dbReference type="InterPro" id="IPR022134">
    <property type="entry name" value="DUF3667"/>
</dbReference>
<keyword evidence="3" id="KW-1185">Reference proteome</keyword>
<dbReference type="OrthoDB" id="1143019at2"/>
<keyword evidence="1" id="KW-1133">Transmembrane helix</keyword>
<evidence type="ECO:0000313" key="3">
    <source>
        <dbReference type="Proteomes" id="UP000321578"/>
    </source>
</evidence>
<dbReference type="EMBL" id="VORO01000003">
    <property type="protein sequence ID" value="TXD90586.1"/>
    <property type="molecule type" value="Genomic_DNA"/>
</dbReference>
<keyword evidence="1" id="KW-0472">Membrane</keyword>
<dbReference type="Pfam" id="PF12412">
    <property type="entry name" value="DUF3667"/>
    <property type="match status" value="1"/>
</dbReference>